<dbReference type="AlphaFoldDB" id="A0A165LSN8"/>
<organism evidence="1 2">
    <name type="scientific">Exidia glandulosa HHB12029</name>
    <dbReference type="NCBI Taxonomy" id="1314781"/>
    <lineage>
        <taxon>Eukaryota</taxon>
        <taxon>Fungi</taxon>
        <taxon>Dikarya</taxon>
        <taxon>Basidiomycota</taxon>
        <taxon>Agaricomycotina</taxon>
        <taxon>Agaricomycetes</taxon>
        <taxon>Auriculariales</taxon>
        <taxon>Exidiaceae</taxon>
        <taxon>Exidia</taxon>
    </lineage>
</organism>
<evidence type="ECO:0000313" key="1">
    <source>
        <dbReference type="EMBL" id="KZV98270.1"/>
    </source>
</evidence>
<protein>
    <submittedName>
        <fullName evidence="1">Uncharacterized protein</fullName>
    </submittedName>
</protein>
<gene>
    <name evidence="1" type="ORF">EXIGLDRAFT_763757</name>
</gene>
<dbReference type="Proteomes" id="UP000077266">
    <property type="component" value="Unassembled WGS sequence"/>
</dbReference>
<dbReference type="InParanoid" id="A0A165LSN8"/>
<dbReference type="EMBL" id="KV425921">
    <property type="protein sequence ID" value="KZV98270.1"/>
    <property type="molecule type" value="Genomic_DNA"/>
</dbReference>
<keyword evidence="2" id="KW-1185">Reference proteome</keyword>
<evidence type="ECO:0000313" key="2">
    <source>
        <dbReference type="Proteomes" id="UP000077266"/>
    </source>
</evidence>
<name>A0A165LSN8_EXIGL</name>
<reference evidence="1 2" key="1">
    <citation type="journal article" date="2016" name="Mol. Biol. Evol.">
        <title>Comparative Genomics of Early-Diverging Mushroom-Forming Fungi Provides Insights into the Origins of Lignocellulose Decay Capabilities.</title>
        <authorList>
            <person name="Nagy L.G."/>
            <person name="Riley R."/>
            <person name="Tritt A."/>
            <person name="Adam C."/>
            <person name="Daum C."/>
            <person name="Floudas D."/>
            <person name="Sun H."/>
            <person name="Yadav J.S."/>
            <person name="Pangilinan J."/>
            <person name="Larsson K.H."/>
            <person name="Matsuura K."/>
            <person name="Barry K."/>
            <person name="Labutti K."/>
            <person name="Kuo R."/>
            <person name="Ohm R.A."/>
            <person name="Bhattacharya S.S."/>
            <person name="Shirouzu T."/>
            <person name="Yoshinaga Y."/>
            <person name="Martin F.M."/>
            <person name="Grigoriev I.V."/>
            <person name="Hibbett D.S."/>
        </authorList>
    </citation>
    <scope>NUCLEOTIDE SEQUENCE [LARGE SCALE GENOMIC DNA]</scope>
    <source>
        <strain evidence="1 2">HHB12029</strain>
    </source>
</reference>
<accession>A0A165LSN8</accession>
<sequence>MTSQGSKYRVSLRSQAQGGPGLHRVFHFDNRYFDYDDGPFSYIGIVSPRLVDLRLDGDSLFDMLEFCCPFPVLRSLRLDLGDDTGFAQPMWFACAEEEDRGEDEPGWSDATERLFDCPQLQSIVLVARAPSITVCPRQVAFIGCAFGQLERPMDERARLEMIGPTFLVDTSVRVDHPHLDVAFPNIIYGPFGALGRESESEDDEEL</sequence>
<proteinExistence type="predicted"/>